<name>A0A6G9J265_9BACL</name>
<evidence type="ECO:0000313" key="1">
    <source>
        <dbReference type="EMBL" id="MBB3868682.1"/>
    </source>
</evidence>
<sequence length="112" mass="13369">MTPSISLEEYLRRCEELGYNPKLPPYFERIVDRNLYSPSIIAAITNISKETARRWFRQNKLTTESASNTYVVSGKKLKEFLFTRPNVINPLKREYPEIFDDDLFCRRKENRM</sequence>
<keyword evidence="2" id="KW-1185">Reference proteome</keyword>
<evidence type="ECO:0000313" key="2">
    <source>
        <dbReference type="Proteomes" id="UP000613002"/>
    </source>
</evidence>
<comment type="caution">
    <text evidence="1">The sequence shown here is derived from an EMBL/GenBank/DDBJ whole genome shotgun (WGS) entry which is preliminary data.</text>
</comment>
<dbReference type="AlphaFoldDB" id="A0A6G9J265"/>
<protein>
    <submittedName>
        <fullName evidence="1">Uncharacterized protein</fullName>
    </submittedName>
</protein>
<gene>
    <name evidence="1" type="ORF">HNR78_001565</name>
</gene>
<dbReference type="Proteomes" id="UP000613002">
    <property type="component" value="Unassembled WGS sequence"/>
</dbReference>
<organism evidence="1 2">
    <name type="scientific">Parageobacillus toebii NBRC 107807</name>
    <dbReference type="NCBI Taxonomy" id="1223503"/>
    <lineage>
        <taxon>Bacteria</taxon>
        <taxon>Bacillati</taxon>
        <taxon>Bacillota</taxon>
        <taxon>Bacilli</taxon>
        <taxon>Bacillales</taxon>
        <taxon>Anoxybacillaceae</taxon>
        <taxon>Parageobacillus</taxon>
    </lineage>
</organism>
<dbReference type="RefSeq" id="WP_062755536.1">
    <property type="nucleotide sequence ID" value="NZ_BDAQ01000011.1"/>
</dbReference>
<reference evidence="1 2" key="1">
    <citation type="submission" date="2020-08" db="EMBL/GenBank/DDBJ databases">
        <title>Genomic Encyclopedia of Type Strains, Phase IV (KMG-IV): sequencing the most valuable type-strain genomes for metagenomic binning, comparative biology and taxonomic classification.</title>
        <authorList>
            <person name="Goeker M."/>
        </authorList>
    </citation>
    <scope>NUCLEOTIDE SEQUENCE [LARGE SCALE GENOMIC DNA]</scope>
    <source>
        <strain evidence="1 2">DSM 14590</strain>
    </source>
</reference>
<dbReference type="EMBL" id="JACICZ010000004">
    <property type="protein sequence ID" value="MBB3868682.1"/>
    <property type="molecule type" value="Genomic_DNA"/>
</dbReference>
<proteinExistence type="predicted"/>
<accession>A0A6G9J265</accession>